<comment type="caution">
    <text evidence="2">The sequence shown here is derived from an EMBL/GenBank/DDBJ whole genome shotgun (WGS) entry which is preliminary data.</text>
</comment>
<evidence type="ECO:0000313" key="2">
    <source>
        <dbReference type="EMBL" id="KAK3794016.1"/>
    </source>
</evidence>
<dbReference type="PANTHER" id="PTHR37984">
    <property type="entry name" value="PROTEIN CBG26694"/>
    <property type="match status" value="1"/>
</dbReference>
<dbReference type="Pfam" id="PF17921">
    <property type="entry name" value="Integrase_H2C2"/>
    <property type="match status" value="1"/>
</dbReference>
<organism evidence="2 3">
    <name type="scientific">Elysia crispata</name>
    <name type="common">lettuce slug</name>
    <dbReference type="NCBI Taxonomy" id="231223"/>
    <lineage>
        <taxon>Eukaryota</taxon>
        <taxon>Metazoa</taxon>
        <taxon>Spiralia</taxon>
        <taxon>Lophotrochozoa</taxon>
        <taxon>Mollusca</taxon>
        <taxon>Gastropoda</taxon>
        <taxon>Heterobranchia</taxon>
        <taxon>Euthyneura</taxon>
        <taxon>Panpulmonata</taxon>
        <taxon>Sacoglossa</taxon>
        <taxon>Placobranchoidea</taxon>
        <taxon>Plakobranchidae</taxon>
        <taxon>Elysia</taxon>
    </lineage>
</organism>
<proteinExistence type="predicted"/>
<dbReference type="InterPro" id="IPR050951">
    <property type="entry name" value="Retrovirus_Pol_polyprotein"/>
</dbReference>
<name>A0AAE1AVB9_9GAST</name>
<feature type="domain" description="Integrase zinc-binding" evidence="1">
    <location>
        <begin position="1"/>
        <end position="34"/>
    </location>
</feature>
<dbReference type="GO" id="GO:0003676">
    <property type="term" value="F:nucleic acid binding"/>
    <property type="evidence" value="ECO:0007669"/>
    <property type="project" value="InterPro"/>
</dbReference>
<dbReference type="InterPro" id="IPR036397">
    <property type="entry name" value="RNaseH_sf"/>
</dbReference>
<sequence length="176" mass="19980">MMRRVRDTLYWPGIHFEVKTIANTCERCQEAKPRHDQANGKAESTVKIVKRMMRKAIAEGENQYEALLELRSTPRQGGLPSPAQLMFGRRTRTLIPQQALKGEPVYYQNPVKLESKSGQILKKKETRSYEVQGENGGTYIRNRVHLGGKEIPFLADPGDEDESALADVHSCQIDVR</sequence>
<dbReference type="Proteomes" id="UP001283361">
    <property type="component" value="Unassembled WGS sequence"/>
</dbReference>
<keyword evidence="3" id="KW-1185">Reference proteome</keyword>
<dbReference type="PANTHER" id="PTHR37984:SF8">
    <property type="entry name" value="CCHC-TYPE DOMAIN-CONTAINING PROTEIN"/>
    <property type="match status" value="1"/>
</dbReference>
<gene>
    <name evidence="2" type="ORF">RRG08_028450</name>
</gene>
<dbReference type="Gene3D" id="3.30.420.10">
    <property type="entry name" value="Ribonuclease H-like superfamily/Ribonuclease H"/>
    <property type="match status" value="1"/>
</dbReference>
<dbReference type="EMBL" id="JAWDGP010001156">
    <property type="protein sequence ID" value="KAK3794016.1"/>
    <property type="molecule type" value="Genomic_DNA"/>
</dbReference>
<evidence type="ECO:0000313" key="3">
    <source>
        <dbReference type="Proteomes" id="UP001283361"/>
    </source>
</evidence>
<dbReference type="AlphaFoldDB" id="A0AAE1AVB9"/>
<evidence type="ECO:0000259" key="1">
    <source>
        <dbReference type="Pfam" id="PF17921"/>
    </source>
</evidence>
<protein>
    <recommendedName>
        <fullName evidence="1">Integrase zinc-binding domain-containing protein</fullName>
    </recommendedName>
</protein>
<accession>A0AAE1AVB9</accession>
<dbReference type="InterPro" id="IPR041588">
    <property type="entry name" value="Integrase_H2C2"/>
</dbReference>
<reference evidence="2" key="1">
    <citation type="journal article" date="2023" name="G3 (Bethesda)">
        <title>A reference genome for the long-term kleptoplast-retaining sea slug Elysia crispata morphotype clarki.</title>
        <authorList>
            <person name="Eastman K.E."/>
            <person name="Pendleton A.L."/>
            <person name="Shaikh M.A."/>
            <person name="Suttiyut T."/>
            <person name="Ogas R."/>
            <person name="Tomko P."/>
            <person name="Gavelis G."/>
            <person name="Widhalm J.R."/>
            <person name="Wisecaver J.H."/>
        </authorList>
    </citation>
    <scope>NUCLEOTIDE SEQUENCE</scope>
    <source>
        <strain evidence="2">ECLA1</strain>
    </source>
</reference>